<gene>
    <name evidence="8" type="ORF">C8Q71DRAFT_778091</name>
</gene>
<evidence type="ECO:0000256" key="5">
    <source>
        <dbReference type="ARBA" id="ARBA00023242"/>
    </source>
</evidence>
<feature type="compositionally biased region" description="Acidic residues" evidence="6">
    <location>
        <begin position="217"/>
        <end position="226"/>
    </location>
</feature>
<dbReference type="Proteomes" id="UP000814176">
    <property type="component" value="Unassembled WGS sequence"/>
</dbReference>
<dbReference type="InterPro" id="IPR013949">
    <property type="entry name" value="Utp6"/>
</dbReference>
<evidence type="ECO:0000313" key="8">
    <source>
        <dbReference type="EMBL" id="KAH9832246.1"/>
    </source>
</evidence>
<dbReference type="RefSeq" id="XP_047775265.1">
    <property type="nucleotide sequence ID" value="XM_047924754.1"/>
</dbReference>
<dbReference type="PANTHER" id="PTHR23271:SF1">
    <property type="entry name" value="U3 SMALL NUCLEOLAR RNA-ASSOCIATED PROTEIN 6 HOMOLOG"/>
    <property type="match status" value="1"/>
</dbReference>
<feature type="region of interest" description="Disordered" evidence="6">
    <location>
        <begin position="209"/>
        <end position="242"/>
    </location>
</feature>
<dbReference type="InterPro" id="IPR003107">
    <property type="entry name" value="HAT"/>
</dbReference>
<dbReference type="SMART" id="SM00386">
    <property type="entry name" value="HAT"/>
    <property type="match status" value="3"/>
</dbReference>
<reference evidence="8 9" key="1">
    <citation type="journal article" date="2021" name="Environ. Microbiol.">
        <title>Gene family expansions and transcriptome signatures uncover fungal adaptations to wood decay.</title>
        <authorList>
            <person name="Hage H."/>
            <person name="Miyauchi S."/>
            <person name="Viragh M."/>
            <person name="Drula E."/>
            <person name="Min B."/>
            <person name="Chaduli D."/>
            <person name="Navarro D."/>
            <person name="Favel A."/>
            <person name="Norest M."/>
            <person name="Lesage-Meessen L."/>
            <person name="Balint B."/>
            <person name="Merenyi Z."/>
            <person name="de Eugenio L."/>
            <person name="Morin E."/>
            <person name="Martinez A.T."/>
            <person name="Baldrian P."/>
            <person name="Stursova M."/>
            <person name="Martinez M.J."/>
            <person name="Novotny C."/>
            <person name="Magnuson J.K."/>
            <person name="Spatafora J.W."/>
            <person name="Maurice S."/>
            <person name="Pangilinan J."/>
            <person name="Andreopoulos W."/>
            <person name="LaButti K."/>
            <person name="Hundley H."/>
            <person name="Na H."/>
            <person name="Kuo A."/>
            <person name="Barry K."/>
            <person name="Lipzen A."/>
            <person name="Henrissat B."/>
            <person name="Riley R."/>
            <person name="Ahrendt S."/>
            <person name="Nagy L.G."/>
            <person name="Grigoriev I.V."/>
            <person name="Martin F."/>
            <person name="Rosso M.N."/>
        </authorList>
    </citation>
    <scope>NUCLEOTIDE SEQUENCE [LARGE SCALE GENOMIC DNA]</scope>
    <source>
        <strain evidence="8 9">CIRM-BRFM 1785</strain>
    </source>
</reference>
<organism evidence="8 9">
    <name type="scientific">Rhodofomes roseus</name>
    <dbReference type="NCBI Taxonomy" id="34475"/>
    <lineage>
        <taxon>Eukaryota</taxon>
        <taxon>Fungi</taxon>
        <taxon>Dikarya</taxon>
        <taxon>Basidiomycota</taxon>
        <taxon>Agaricomycotina</taxon>
        <taxon>Agaricomycetes</taxon>
        <taxon>Polyporales</taxon>
        <taxon>Rhodofomes</taxon>
    </lineage>
</organism>
<evidence type="ECO:0000259" key="7">
    <source>
        <dbReference type="Pfam" id="PF08640"/>
    </source>
</evidence>
<keyword evidence="5" id="KW-0539">Nucleus</keyword>
<dbReference type="GeneID" id="72005486"/>
<evidence type="ECO:0000256" key="6">
    <source>
        <dbReference type="SAM" id="MobiDB-lite"/>
    </source>
</evidence>
<keyword evidence="3" id="KW-0698">rRNA processing</keyword>
<evidence type="ECO:0000256" key="2">
    <source>
        <dbReference type="ARBA" id="ARBA00010734"/>
    </source>
</evidence>
<comment type="caution">
    <text evidence="8">The sequence shown here is derived from an EMBL/GenBank/DDBJ whole genome shotgun (WGS) entry which is preliminary data.</text>
</comment>
<keyword evidence="4" id="KW-0677">Repeat</keyword>
<sequence length="713" mass="80109">MERVQFQQEQMLTELKDLVRKGLFTQKEVKQIMQKRTSFETALVRRIPKKGDFLRYIAYEMGLEALRRKRAARILDGPQPPSVSDYALVRRQFHVFERALKKFKGDVGLWIQYIQVAKKEGARTLVGRITARALQLHPNVPALYILAASHELEHLAPSAARALLQRGIRLNPESAEMWREYVKMELGFVESLRRRWGVLGIELEDTKGKGKQRAREVDEDQEMGNEEVERMQVDAEDESDGGEAARRQIMQGAIAKSVMSSAAKALPKIELFISLQELLTGYPCPPSLRDTLLDHLFTLLHETLPADPAAIRLSATRHLLPDLEGEALVDTLKDANERLASAVRDQNGADERLASVYASFVQDWCRKDIDDSLKGYLITSLQLLTQQKSASPSPALLAATITLLTTYQESLHEYLPPTSNTPERVLRLARKSTGKDTTKHSAQVWLARFDAEKQFSTSEDAKRAWDEGRGAVLGAGIETVWLWGLDPEPDWETTKGRGTGSAEAEVGERVRLLERLLGEGHRMRDATAWAAVQETLLMRYAKATDVELAIRLRPEAVEEGEVPPAGIRKRKRARGDTGTERRSQSMAYADARAARVRHIGAAYVVTAPVWREVFAQEEAASEEVPACSGRVLEMVFEQWQRKDAVHATVAWARWLLAHGKAKAATDVVMRSRNSLSDVERMVLEHLWKQEVDEGVDASSTDDFEAIPQVSLST</sequence>
<evidence type="ECO:0000256" key="3">
    <source>
        <dbReference type="ARBA" id="ARBA00022552"/>
    </source>
</evidence>
<keyword evidence="9" id="KW-1185">Reference proteome</keyword>
<dbReference type="PANTHER" id="PTHR23271">
    <property type="entry name" value="HEPATOCELLULAR CARCINOMA-ASSOCIATED ANTIGEN 66"/>
    <property type="match status" value="1"/>
</dbReference>
<proteinExistence type="inferred from homology"/>
<comment type="similarity">
    <text evidence="2">Belongs to the UTP6 family.</text>
</comment>
<evidence type="ECO:0000256" key="4">
    <source>
        <dbReference type="ARBA" id="ARBA00022737"/>
    </source>
</evidence>
<dbReference type="SUPFAM" id="SSF48452">
    <property type="entry name" value="TPR-like"/>
    <property type="match status" value="1"/>
</dbReference>
<feature type="domain" description="U3 small nucleolar RNA-associated protein 6 N-terminal" evidence="7">
    <location>
        <begin position="9"/>
        <end position="91"/>
    </location>
</feature>
<accession>A0ABQ8K6A0</accession>
<comment type="subcellular location">
    <subcellularLocation>
        <location evidence="1">Nucleus</location>
        <location evidence="1">Nucleolus</location>
    </subcellularLocation>
</comment>
<dbReference type="Pfam" id="PF08640">
    <property type="entry name" value="U3_assoc_6"/>
    <property type="match status" value="1"/>
</dbReference>
<dbReference type="InterPro" id="IPR011990">
    <property type="entry name" value="TPR-like_helical_dom_sf"/>
</dbReference>
<dbReference type="InterPro" id="IPR055347">
    <property type="entry name" value="UTP6_N"/>
</dbReference>
<dbReference type="EMBL" id="JADCUA010000022">
    <property type="protein sequence ID" value="KAH9832246.1"/>
    <property type="molecule type" value="Genomic_DNA"/>
</dbReference>
<name>A0ABQ8K6A0_9APHY</name>
<evidence type="ECO:0000313" key="9">
    <source>
        <dbReference type="Proteomes" id="UP000814176"/>
    </source>
</evidence>
<evidence type="ECO:0000256" key="1">
    <source>
        <dbReference type="ARBA" id="ARBA00004604"/>
    </source>
</evidence>
<protein>
    <submittedName>
        <fullName evidence="8">U3 small nucleolar RNA-associated protein 6-domain-containing protein</fullName>
    </submittedName>
</protein>
<dbReference type="Gene3D" id="1.25.40.10">
    <property type="entry name" value="Tetratricopeptide repeat domain"/>
    <property type="match status" value="1"/>
</dbReference>